<keyword evidence="1" id="KW-1133">Transmembrane helix</keyword>
<gene>
    <name evidence="2" type="ORF">OsJ_30134</name>
</gene>
<dbReference type="Proteomes" id="UP000007752">
    <property type="component" value="Chromosome 9"/>
</dbReference>
<reference evidence="2" key="2">
    <citation type="submission" date="2008-12" db="EMBL/GenBank/DDBJ databases">
        <title>Improved gene annotation of the rice (Oryza sativa) genomes.</title>
        <authorList>
            <person name="Wang J."/>
            <person name="Li R."/>
            <person name="Fan W."/>
            <person name="Huang Q."/>
            <person name="Zhang J."/>
            <person name="Zhou Y."/>
            <person name="Hu Y."/>
            <person name="Zi S."/>
            <person name="Li J."/>
            <person name="Ni P."/>
            <person name="Zheng H."/>
            <person name="Zhang Y."/>
            <person name="Zhao M."/>
            <person name="Hao Q."/>
            <person name="McDermott J."/>
            <person name="Samudrala R."/>
            <person name="Kristiansen K."/>
            <person name="Wong G.K.-S."/>
        </authorList>
    </citation>
    <scope>NUCLEOTIDE SEQUENCE</scope>
</reference>
<evidence type="ECO:0000313" key="2">
    <source>
        <dbReference type="EMBL" id="EEE70119.1"/>
    </source>
</evidence>
<evidence type="ECO:0008006" key="3">
    <source>
        <dbReference type="Google" id="ProtNLM"/>
    </source>
</evidence>
<name>B9G4S1_ORYSJ</name>
<accession>B9G4S1</accession>
<feature type="transmembrane region" description="Helical" evidence="1">
    <location>
        <begin position="138"/>
        <end position="162"/>
    </location>
</feature>
<keyword evidence="1" id="KW-0812">Transmembrane</keyword>
<keyword evidence="1" id="KW-0472">Membrane</keyword>
<evidence type="ECO:0000256" key="1">
    <source>
        <dbReference type="SAM" id="Phobius"/>
    </source>
</evidence>
<proteinExistence type="predicted"/>
<dbReference type="EMBL" id="CM000146">
    <property type="protein sequence ID" value="EEE70119.1"/>
    <property type="molecule type" value="Genomic_DNA"/>
</dbReference>
<reference evidence="2" key="1">
    <citation type="journal article" date="2005" name="PLoS Biol.">
        <title>The genomes of Oryza sativa: a history of duplications.</title>
        <authorList>
            <person name="Yu J."/>
            <person name="Wang J."/>
            <person name="Lin W."/>
            <person name="Li S."/>
            <person name="Li H."/>
            <person name="Zhou J."/>
            <person name="Ni P."/>
            <person name="Dong W."/>
            <person name="Hu S."/>
            <person name="Zeng C."/>
            <person name="Zhang J."/>
            <person name="Zhang Y."/>
            <person name="Li R."/>
            <person name="Xu Z."/>
            <person name="Li S."/>
            <person name="Li X."/>
            <person name="Zheng H."/>
            <person name="Cong L."/>
            <person name="Lin L."/>
            <person name="Yin J."/>
            <person name="Geng J."/>
            <person name="Li G."/>
            <person name="Shi J."/>
            <person name="Liu J."/>
            <person name="Lv H."/>
            <person name="Li J."/>
            <person name="Wang J."/>
            <person name="Deng Y."/>
            <person name="Ran L."/>
            <person name="Shi X."/>
            <person name="Wang X."/>
            <person name="Wu Q."/>
            <person name="Li C."/>
            <person name="Ren X."/>
            <person name="Wang J."/>
            <person name="Wang X."/>
            <person name="Li D."/>
            <person name="Liu D."/>
            <person name="Zhang X."/>
            <person name="Ji Z."/>
            <person name="Zhao W."/>
            <person name="Sun Y."/>
            <person name="Zhang Z."/>
            <person name="Bao J."/>
            <person name="Han Y."/>
            <person name="Dong L."/>
            <person name="Ji J."/>
            <person name="Chen P."/>
            <person name="Wu S."/>
            <person name="Liu J."/>
            <person name="Xiao Y."/>
            <person name="Bu D."/>
            <person name="Tan J."/>
            <person name="Yang L."/>
            <person name="Ye C."/>
            <person name="Zhang J."/>
            <person name="Xu J."/>
            <person name="Zhou Y."/>
            <person name="Yu Y."/>
            <person name="Zhang B."/>
            <person name="Zhuang S."/>
            <person name="Wei H."/>
            <person name="Liu B."/>
            <person name="Lei M."/>
            <person name="Yu H."/>
            <person name="Li Y."/>
            <person name="Xu H."/>
            <person name="Wei S."/>
            <person name="He X."/>
            <person name="Fang L."/>
            <person name="Zhang Z."/>
            <person name="Zhang Y."/>
            <person name="Huang X."/>
            <person name="Su Z."/>
            <person name="Tong W."/>
            <person name="Li J."/>
            <person name="Tong Z."/>
            <person name="Li S."/>
            <person name="Ye J."/>
            <person name="Wang L."/>
            <person name="Fang L."/>
            <person name="Lei T."/>
            <person name="Chen C."/>
            <person name="Chen H."/>
            <person name="Xu Z."/>
            <person name="Li H."/>
            <person name="Huang H."/>
            <person name="Zhang F."/>
            <person name="Xu H."/>
            <person name="Li N."/>
            <person name="Zhao C."/>
            <person name="Li S."/>
            <person name="Dong L."/>
            <person name="Huang Y."/>
            <person name="Li L."/>
            <person name="Xi Y."/>
            <person name="Qi Q."/>
            <person name="Li W."/>
            <person name="Zhang B."/>
            <person name="Hu W."/>
            <person name="Zhang Y."/>
            <person name="Tian X."/>
            <person name="Jiao Y."/>
            <person name="Liang X."/>
            <person name="Jin J."/>
            <person name="Gao L."/>
            <person name="Zheng W."/>
            <person name="Hao B."/>
            <person name="Liu S."/>
            <person name="Wang W."/>
            <person name="Yuan L."/>
            <person name="Cao M."/>
            <person name="McDermott J."/>
            <person name="Samudrala R."/>
            <person name="Wang J."/>
            <person name="Wong G.K."/>
            <person name="Yang H."/>
        </authorList>
    </citation>
    <scope>NUCLEOTIDE SEQUENCE [LARGE SCALE GENOMIC DNA]</scope>
</reference>
<organism evidence="2">
    <name type="scientific">Oryza sativa subsp. japonica</name>
    <name type="common">Rice</name>
    <dbReference type="NCBI Taxonomy" id="39947"/>
    <lineage>
        <taxon>Eukaryota</taxon>
        <taxon>Viridiplantae</taxon>
        <taxon>Streptophyta</taxon>
        <taxon>Embryophyta</taxon>
        <taxon>Tracheophyta</taxon>
        <taxon>Spermatophyta</taxon>
        <taxon>Magnoliopsida</taxon>
        <taxon>Liliopsida</taxon>
        <taxon>Poales</taxon>
        <taxon>Poaceae</taxon>
        <taxon>BOP clade</taxon>
        <taxon>Oryzoideae</taxon>
        <taxon>Oryzeae</taxon>
        <taxon>Oryzinae</taxon>
        <taxon>Oryza</taxon>
        <taxon>Oryza sativa</taxon>
    </lineage>
</organism>
<dbReference type="AlphaFoldDB" id="B9G4S1"/>
<feature type="transmembrane region" description="Helical" evidence="1">
    <location>
        <begin position="168"/>
        <end position="190"/>
    </location>
</feature>
<protein>
    <recommendedName>
        <fullName evidence="3">Transmembrane protein</fullName>
    </recommendedName>
</protein>
<sequence length="216" mass="24311">MSVKRPTTNRQERDGLGFKVRRTVLRFFLVVTIPNWIWQHLVFNLPGREGKKTTDRYKQSPDIIIHSSSLQFSSAASITMSSSIKDEIDAAFAAGAMPPEWRPRLLASPRLGERDVDRIAASIAEIHWNLQLDGSTQLSVACVAFWFVVGVLVLCVAGLFFLENDYMSGPFAVVGAVPCVVITPIVTVAYERRRRRAKMLMVRTRTVLEHFLLPPI</sequence>